<dbReference type="InterPro" id="IPR052380">
    <property type="entry name" value="Viral_DNA_packaging_terminase"/>
</dbReference>
<name>A0ABY6ZKX0_9BACL</name>
<accession>A0ABY6ZKX0</accession>
<dbReference type="NCBIfam" id="TIGR01547">
    <property type="entry name" value="phage_term_2"/>
    <property type="match status" value="1"/>
</dbReference>
<dbReference type="InterPro" id="IPR027417">
    <property type="entry name" value="P-loop_NTPase"/>
</dbReference>
<feature type="domain" description="Phage terminase large subunit N-terminal" evidence="1">
    <location>
        <begin position="22"/>
        <end position="232"/>
    </location>
</feature>
<organism evidence="3 4">
    <name type="scientific">Alicyclobacillus fastidiosus</name>
    <dbReference type="NCBI Taxonomy" id="392011"/>
    <lineage>
        <taxon>Bacteria</taxon>
        <taxon>Bacillati</taxon>
        <taxon>Bacillota</taxon>
        <taxon>Bacilli</taxon>
        <taxon>Bacillales</taxon>
        <taxon>Alicyclobacillaceae</taxon>
        <taxon>Alicyclobacillus</taxon>
    </lineage>
</organism>
<reference evidence="3" key="1">
    <citation type="submission" date="2022-08" db="EMBL/GenBank/DDBJ databases">
        <title>Alicyclobacillus fastidiosus DSM 17978, complete genome.</title>
        <authorList>
            <person name="Wang Q."/>
            <person name="Cai R."/>
            <person name="Wang Z."/>
        </authorList>
    </citation>
    <scope>NUCLEOTIDE SEQUENCE</scope>
    <source>
        <strain evidence="3">DSM 17978</strain>
    </source>
</reference>
<evidence type="ECO:0000313" key="3">
    <source>
        <dbReference type="EMBL" id="WAH43547.1"/>
    </source>
</evidence>
<dbReference type="Pfam" id="PF04466">
    <property type="entry name" value="Terminase_3"/>
    <property type="match status" value="1"/>
</dbReference>
<dbReference type="EMBL" id="CP104067">
    <property type="protein sequence ID" value="WAH43547.1"/>
    <property type="molecule type" value="Genomic_DNA"/>
</dbReference>
<keyword evidence="4" id="KW-1185">Reference proteome</keyword>
<dbReference type="Gene3D" id="3.40.50.300">
    <property type="entry name" value="P-loop containing nucleotide triphosphate hydrolases"/>
    <property type="match status" value="1"/>
</dbReference>
<feature type="domain" description="Phage terminase large subunit C-terminal" evidence="2">
    <location>
        <begin position="265"/>
        <end position="404"/>
    </location>
</feature>
<gene>
    <name evidence="3" type="ORF">NZD89_09270</name>
</gene>
<evidence type="ECO:0000259" key="2">
    <source>
        <dbReference type="Pfam" id="PF17288"/>
    </source>
</evidence>
<dbReference type="InterPro" id="IPR035413">
    <property type="entry name" value="Terminase_L_C"/>
</dbReference>
<dbReference type="InterPro" id="IPR035412">
    <property type="entry name" value="Terminase_L_N"/>
</dbReference>
<dbReference type="PANTHER" id="PTHR39184">
    <property type="match status" value="1"/>
</dbReference>
<evidence type="ECO:0000259" key="1">
    <source>
        <dbReference type="Pfam" id="PF04466"/>
    </source>
</evidence>
<dbReference type="PANTHER" id="PTHR39184:SF1">
    <property type="entry name" value="PBSX PHAGE TERMINASE LARGE SUBUNIT"/>
    <property type="match status" value="1"/>
</dbReference>
<dbReference type="Proteomes" id="UP001164761">
    <property type="component" value="Chromosome"/>
</dbReference>
<dbReference type="InterPro" id="IPR006437">
    <property type="entry name" value="Phage_terminase_lsu"/>
</dbReference>
<proteinExistence type="predicted"/>
<evidence type="ECO:0000313" key="4">
    <source>
        <dbReference type="Proteomes" id="UP001164761"/>
    </source>
</evidence>
<sequence length="429" mass="49921">MAMAEARVQFNVVFKEANRTRRRYRAMKGSAGSGKSVNVAQDYIVKLSDPKYKGANLLVVRKIDASNKNSTFAELTAAIVRIFGSDYDRYWRIKLNPLELECKITGSQIIFRGMKDMNEREKVKSINFPRGKLTWIWVEEATELQEADVDILDDRLRGILPNPNLYYQMTFTFNPVSATHWIKRKYFDYKSDDIFAHHSTYLTNRFIDPAYHKRMMMRKEQDPEGYEIYGLGNWGETGGVILKNYVVEEFDTSFSRFDSMHHAQDFGYNHANCILTVGFKDGELFVCNEIYVHEMDTAQIIEMANRQGLNKRLFMYCDAAEPDRIQMWQTAGYRAFKVIKEPNSVHAQIDYLKQIKIHIHPSCVNTTKEIQQWSWRKDPKTGLYLDEPVEVFDDAMAALRYSVEPMRKKPVRMSGNVVGTPAAQRIPKW</sequence>
<dbReference type="Gene3D" id="3.30.420.280">
    <property type="match status" value="1"/>
</dbReference>
<dbReference type="Pfam" id="PF17288">
    <property type="entry name" value="Terminase_3C"/>
    <property type="match status" value="1"/>
</dbReference>
<protein>
    <submittedName>
        <fullName evidence="3">PBSX family phage terminase large subunit</fullName>
    </submittedName>
</protein>
<dbReference type="RefSeq" id="WP_268007427.1">
    <property type="nucleotide sequence ID" value="NZ_BSUT01000001.1"/>
</dbReference>